<keyword evidence="1 12" id="KW-0240">DNA-directed RNA polymerase</keyword>
<dbReference type="GO" id="GO:1990077">
    <property type="term" value="C:primosome complex"/>
    <property type="evidence" value="ECO:0007669"/>
    <property type="project" value="UniProtKB-KW"/>
</dbReference>
<dbReference type="Pfam" id="PF10410">
    <property type="entry name" value="DnaB_bind"/>
    <property type="match status" value="1"/>
</dbReference>
<comment type="function">
    <text evidence="12 13">RNA polymerase that catalyzes the synthesis of short RNA molecules used as primers for DNA polymerase during DNA replication.</text>
</comment>
<keyword evidence="11 12" id="KW-0804">Transcription</keyword>
<evidence type="ECO:0000256" key="13">
    <source>
        <dbReference type="PIRNR" id="PIRNR002811"/>
    </source>
</evidence>
<dbReference type="PROSITE" id="PS50880">
    <property type="entry name" value="TOPRIM"/>
    <property type="match status" value="1"/>
</dbReference>
<protein>
    <recommendedName>
        <fullName evidence="12 13">DNA primase</fullName>
        <ecNumber evidence="12">2.7.7.101</ecNumber>
    </recommendedName>
</protein>
<dbReference type="Gene3D" id="1.10.860.10">
    <property type="entry name" value="DNAb Helicase, Chain A"/>
    <property type="match status" value="1"/>
</dbReference>
<dbReference type="GO" id="GO:0008270">
    <property type="term" value="F:zinc ion binding"/>
    <property type="evidence" value="ECO:0007669"/>
    <property type="project" value="UniProtKB-UniRule"/>
</dbReference>
<dbReference type="InterPro" id="IPR036977">
    <property type="entry name" value="DNA_primase_Znf_CHC2"/>
</dbReference>
<evidence type="ECO:0000256" key="11">
    <source>
        <dbReference type="ARBA" id="ARBA00023163"/>
    </source>
</evidence>
<dbReference type="InterPro" id="IPR050219">
    <property type="entry name" value="DnaG_primase"/>
</dbReference>
<evidence type="ECO:0000256" key="10">
    <source>
        <dbReference type="ARBA" id="ARBA00023125"/>
    </source>
</evidence>
<dbReference type="InterPro" id="IPR006295">
    <property type="entry name" value="DNA_primase_DnaG"/>
</dbReference>
<evidence type="ECO:0000256" key="12">
    <source>
        <dbReference type="HAMAP-Rule" id="MF_00974"/>
    </source>
</evidence>
<dbReference type="Pfam" id="PF13155">
    <property type="entry name" value="Toprim_2"/>
    <property type="match status" value="1"/>
</dbReference>
<dbReference type="GO" id="GO:0003899">
    <property type="term" value="F:DNA-directed RNA polymerase activity"/>
    <property type="evidence" value="ECO:0007669"/>
    <property type="project" value="UniProtKB-UniRule"/>
</dbReference>
<dbReference type="GO" id="GO:0000428">
    <property type="term" value="C:DNA-directed RNA polymerase complex"/>
    <property type="evidence" value="ECO:0007669"/>
    <property type="project" value="UniProtKB-KW"/>
</dbReference>
<keyword evidence="9" id="KW-0460">Magnesium</keyword>
<dbReference type="Proteomes" id="UP000030661">
    <property type="component" value="Unassembled WGS sequence"/>
</dbReference>
<gene>
    <name evidence="12" type="primary">dnaG</name>
    <name evidence="16" type="ORF">U27_06787</name>
</gene>
<keyword evidence="2 12" id="KW-0639">Primosome</keyword>
<evidence type="ECO:0000259" key="15">
    <source>
        <dbReference type="PROSITE" id="PS50880"/>
    </source>
</evidence>
<dbReference type="SUPFAM" id="SSF56731">
    <property type="entry name" value="DNA primase core"/>
    <property type="match status" value="1"/>
</dbReference>
<dbReference type="EC" id="2.7.7.101" evidence="12"/>
<dbReference type="FunFam" id="3.90.580.10:FF:000001">
    <property type="entry name" value="DNA primase"/>
    <property type="match status" value="1"/>
</dbReference>
<dbReference type="Gene3D" id="3.90.580.10">
    <property type="entry name" value="Zinc finger, CHC2-type domain"/>
    <property type="match status" value="1"/>
</dbReference>
<evidence type="ECO:0000256" key="7">
    <source>
        <dbReference type="ARBA" id="ARBA00022771"/>
    </source>
</evidence>
<dbReference type="InterPro" id="IPR030846">
    <property type="entry name" value="DnaG_bac"/>
</dbReference>
<dbReference type="InterPro" id="IPR019475">
    <property type="entry name" value="DNA_primase_DnaB-bd"/>
</dbReference>
<evidence type="ECO:0000256" key="9">
    <source>
        <dbReference type="ARBA" id="ARBA00022842"/>
    </source>
</evidence>
<feature type="domain" description="Toprim" evidence="15">
    <location>
        <begin position="261"/>
        <end position="341"/>
    </location>
</feature>
<evidence type="ECO:0000256" key="14">
    <source>
        <dbReference type="PIRSR" id="PIRSR002811-1"/>
    </source>
</evidence>
<dbReference type="GO" id="GO:0005737">
    <property type="term" value="C:cytoplasm"/>
    <property type="evidence" value="ECO:0007669"/>
    <property type="project" value="TreeGrafter"/>
</dbReference>
<comment type="cofactor">
    <cofactor evidence="12 13 14">
        <name>Zn(2+)</name>
        <dbReference type="ChEBI" id="CHEBI:29105"/>
    </cofactor>
    <text evidence="12 13 14">Binds 1 zinc ion per monomer.</text>
</comment>
<dbReference type="InterPro" id="IPR006171">
    <property type="entry name" value="TOPRIM_dom"/>
</dbReference>
<comment type="domain">
    <text evidence="12">Contains an N-terminal zinc-binding domain, a central core domain that contains the primase activity, and a C-terminal DnaB-binding domain.</text>
</comment>
<dbReference type="STRING" id="1499967.U27_06787"/>
<evidence type="ECO:0000256" key="3">
    <source>
        <dbReference type="ARBA" id="ARBA00022679"/>
    </source>
</evidence>
<dbReference type="SMART" id="SM00493">
    <property type="entry name" value="TOPRIM"/>
    <property type="match status" value="1"/>
</dbReference>
<dbReference type="Gene3D" id="3.40.1360.10">
    <property type="match status" value="1"/>
</dbReference>
<keyword evidence="10 12" id="KW-0238">DNA-binding</keyword>
<dbReference type="EMBL" id="DF820470">
    <property type="protein sequence ID" value="GAK59802.1"/>
    <property type="molecule type" value="Genomic_DNA"/>
</dbReference>
<evidence type="ECO:0000313" key="16">
    <source>
        <dbReference type="EMBL" id="GAK59802.1"/>
    </source>
</evidence>
<keyword evidence="8 12" id="KW-0862">Zinc</keyword>
<dbReference type="PANTHER" id="PTHR30313">
    <property type="entry name" value="DNA PRIMASE"/>
    <property type="match status" value="1"/>
</dbReference>
<dbReference type="eggNOG" id="COG0358">
    <property type="taxonomic scope" value="Bacteria"/>
</dbReference>
<organism evidence="16">
    <name type="scientific">Vecturithrix granuli</name>
    <dbReference type="NCBI Taxonomy" id="1499967"/>
    <lineage>
        <taxon>Bacteria</taxon>
        <taxon>Candidatus Moduliflexota</taxon>
        <taxon>Candidatus Vecturitrichia</taxon>
        <taxon>Candidatus Vecturitrichales</taxon>
        <taxon>Candidatus Vecturitrichaceae</taxon>
        <taxon>Candidatus Vecturithrix</taxon>
    </lineage>
</organism>
<evidence type="ECO:0000256" key="1">
    <source>
        <dbReference type="ARBA" id="ARBA00022478"/>
    </source>
</evidence>
<dbReference type="PANTHER" id="PTHR30313:SF2">
    <property type="entry name" value="DNA PRIMASE"/>
    <property type="match status" value="1"/>
</dbReference>
<dbReference type="InterPro" id="IPR037068">
    <property type="entry name" value="DNA_primase_core_N_sf"/>
</dbReference>
<evidence type="ECO:0000313" key="17">
    <source>
        <dbReference type="Proteomes" id="UP000030661"/>
    </source>
</evidence>
<keyword evidence="6 12" id="KW-0479">Metal-binding</keyword>
<comment type="catalytic activity">
    <reaction evidence="12">
        <text>ssDNA + n NTP = ssDNA/pppN(pN)n-1 hybrid + (n-1) diphosphate.</text>
        <dbReference type="EC" id="2.7.7.101"/>
    </reaction>
</comment>
<reference evidence="16" key="1">
    <citation type="journal article" date="2015" name="PeerJ">
        <title>First genomic representation of candidate bacterial phylum KSB3 points to enhanced environmental sensing as a trigger of wastewater bulking.</title>
        <authorList>
            <person name="Sekiguchi Y."/>
            <person name="Ohashi A."/>
            <person name="Parks D.H."/>
            <person name="Yamauchi T."/>
            <person name="Tyson G.W."/>
            <person name="Hugenholtz P."/>
        </authorList>
    </citation>
    <scope>NUCLEOTIDE SEQUENCE [LARGE SCALE GENOMIC DNA]</scope>
</reference>
<dbReference type="HAMAP" id="MF_00974">
    <property type="entry name" value="DNA_primase_DnaG"/>
    <property type="match status" value="1"/>
</dbReference>
<keyword evidence="5 12" id="KW-0235">DNA replication</keyword>
<dbReference type="InterPro" id="IPR002694">
    <property type="entry name" value="Znf_CHC2"/>
</dbReference>
<dbReference type="HOGENOM" id="CLU_013501_3_3_0"/>
<dbReference type="GO" id="GO:0006269">
    <property type="term" value="P:DNA replication, synthesis of primer"/>
    <property type="evidence" value="ECO:0007669"/>
    <property type="project" value="UniProtKB-UniRule"/>
</dbReference>
<dbReference type="Pfam" id="PF01807">
    <property type="entry name" value="Zn_ribbon_DnaG"/>
    <property type="match status" value="1"/>
</dbReference>
<dbReference type="FunFam" id="3.90.980.10:FF:000001">
    <property type="entry name" value="DNA primase"/>
    <property type="match status" value="1"/>
</dbReference>
<dbReference type="SUPFAM" id="SSF57783">
    <property type="entry name" value="Zinc beta-ribbon"/>
    <property type="match status" value="1"/>
</dbReference>
<dbReference type="InterPro" id="IPR034151">
    <property type="entry name" value="TOPRIM_DnaG_bac"/>
</dbReference>
<feature type="zinc finger region" description="CHC2-type" evidence="12 14">
    <location>
        <begin position="41"/>
        <end position="65"/>
    </location>
</feature>
<keyword evidence="17" id="KW-1185">Reference proteome</keyword>
<evidence type="ECO:0000256" key="2">
    <source>
        <dbReference type="ARBA" id="ARBA00022515"/>
    </source>
</evidence>
<keyword evidence="3 12" id="KW-0808">Transferase</keyword>
<dbReference type="GO" id="GO:0003677">
    <property type="term" value="F:DNA binding"/>
    <property type="evidence" value="ECO:0007669"/>
    <property type="project" value="UniProtKB-KW"/>
</dbReference>
<comment type="similarity">
    <text evidence="12 13">Belongs to the DnaG primase family.</text>
</comment>
<dbReference type="Gene3D" id="3.90.980.10">
    <property type="entry name" value="DNA primase, catalytic core, N-terminal domain"/>
    <property type="match status" value="1"/>
</dbReference>
<dbReference type="Pfam" id="PF08275">
    <property type="entry name" value="DNAG_N"/>
    <property type="match status" value="1"/>
</dbReference>
<evidence type="ECO:0000256" key="4">
    <source>
        <dbReference type="ARBA" id="ARBA00022695"/>
    </source>
</evidence>
<dbReference type="NCBIfam" id="TIGR01391">
    <property type="entry name" value="dnaG"/>
    <property type="match status" value="1"/>
</dbReference>
<keyword evidence="7 12" id="KW-0863">Zinc-finger</keyword>
<evidence type="ECO:0000256" key="6">
    <source>
        <dbReference type="ARBA" id="ARBA00022723"/>
    </source>
</evidence>
<dbReference type="AlphaFoldDB" id="A0A081C5E7"/>
<proteinExistence type="inferred from homology"/>
<keyword evidence="4 12" id="KW-0548">Nucleotidyltransferase</keyword>
<evidence type="ECO:0000256" key="5">
    <source>
        <dbReference type="ARBA" id="ARBA00022705"/>
    </source>
</evidence>
<dbReference type="InterPro" id="IPR016136">
    <property type="entry name" value="DNA_helicase_N/primase_C"/>
</dbReference>
<dbReference type="InterPro" id="IPR013264">
    <property type="entry name" value="DNAG_N"/>
</dbReference>
<name>A0A081C5E7_VECG1</name>
<accession>A0A081C5E7</accession>
<dbReference type="PIRSF" id="PIRSF002811">
    <property type="entry name" value="DnaG"/>
    <property type="match status" value="1"/>
</dbReference>
<sequence>MASKYIPDDLINAVRQQADIVEIISEYVPLEHTGKNYKGLCPFHKEKTPSFVVNPDMQLFKCYGCGVGGNVFTFLMQYEKYTFPEAVHVVAQRVGISLSSTLQQQTSPEYSRKKKLFQLHLEAAQYFSRQLLHNDQAKPVREYLQRRGIDAKMIETFSLGYALPDWDDLRKTFLVKYPAELLLQSGLLIKKENGSGEYDRFRNRLMIPIHDHQGKVIAFGGRAMEHDAKAKYLNSPESPIFHKANTLFGFHQAKDAIRRTETIVIVEGYFDMIVPYSHGVQNIVATMGTALTEQHMRLLQHVKNVIWMFDADTAGIRAAFRTLDLMLQYGREPRSVILPPGEDPDSLVRKVGVEEFQRVIEEAPLLLDFIRAHIIKKYDINKVEHQIACAKEILPIILKIQSEAVRNIQIRRTADWLRVTDKSLMEEFKKIAETGKIQFLPRAQQQGQERYLPIPRLEQYLLKALLKDKRLIADIRTELDPQEVSHPVTRKVLETLFIFEDKTDFEAKVLDLFQGTSVQNDLTDLFLDLDEIIDPARTVQDCLRQLRQRRFEHQTLDLSRKVRDAQEQRNDDTIERFLEQKNRDLLKKKQHYG</sequence>
<evidence type="ECO:0000256" key="8">
    <source>
        <dbReference type="ARBA" id="ARBA00022833"/>
    </source>
</evidence>
<comment type="subunit">
    <text evidence="12">Monomer. Interacts with DnaB.</text>
</comment>
<dbReference type="CDD" id="cd03364">
    <property type="entry name" value="TOPRIM_DnaG_primases"/>
    <property type="match status" value="1"/>
</dbReference>
<dbReference type="SMART" id="SM00400">
    <property type="entry name" value="ZnF_CHCC"/>
    <property type="match status" value="1"/>
</dbReference>